<keyword evidence="2" id="KW-0811">Translocation</keyword>
<dbReference type="AlphaFoldDB" id="A0A0F9HMI3"/>
<protein>
    <submittedName>
        <fullName evidence="5">Uncharacterized protein</fullName>
    </submittedName>
</protein>
<dbReference type="PRINTS" id="PR00906">
    <property type="entry name" value="SECA"/>
</dbReference>
<proteinExistence type="predicted"/>
<dbReference type="InterPro" id="IPR014018">
    <property type="entry name" value="SecA_motor_DEAD"/>
</dbReference>
<organism evidence="5">
    <name type="scientific">marine sediment metagenome</name>
    <dbReference type="NCBI Taxonomy" id="412755"/>
    <lineage>
        <taxon>unclassified sequences</taxon>
        <taxon>metagenomes</taxon>
        <taxon>ecological metagenomes</taxon>
    </lineage>
</organism>
<dbReference type="InterPro" id="IPR011115">
    <property type="entry name" value="SecA_DEAD"/>
</dbReference>
<evidence type="ECO:0000313" key="5">
    <source>
        <dbReference type="EMBL" id="KKL82905.1"/>
    </source>
</evidence>
<dbReference type="PROSITE" id="PS51192">
    <property type="entry name" value="HELICASE_ATP_BIND_1"/>
    <property type="match status" value="1"/>
</dbReference>
<evidence type="ECO:0000256" key="1">
    <source>
        <dbReference type="ARBA" id="ARBA00022927"/>
    </source>
</evidence>
<dbReference type="PANTHER" id="PTHR30612:SF0">
    <property type="entry name" value="CHLOROPLAST PROTEIN-TRANSPORTING ATPASE"/>
    <property type="match status" value="1"/>
</dbReference>
<feature type="domain" description="Helicase ATP-binding" evidence="3">
    <location>
        <begin position="91"/>
        <end position="179"/>
    </location>
</feature>
<reference evidence="5" key="1">
    <citation type="journal article" date="2015" name="Nature">
        <title>Complex archaea that bridge the gap between prokaryotes and eukaryotes.</title>
        <authorList>
            <person name="Spang A."/>
            <person name="Saw J.H."/>
            <person name="Jorgensen S.L."/>
            <person name="Zaremba-Niedzwiedzka K."/>
            <person name="Martijn J."/>
            <person name="Lind A.E."/>
            <person name="van Eijk R."/>
            <person name="Schleper C."/>
            <person name="Guy L."/>
            <person name="Ettema T.J."/>
        </authorList>
    </citation>
    <scope>NUCLEOTIDE SEQUENCE</scope>
</reference>
<dbReference type="Gene3D" id="3.40.50.300">
    <property type="entry name" value="P-loop containing nucleotide triphosphate hydrolases"/>
    <property type="match status" value="1"/>
</dbReference>
<evidence type="ECO:0000259" key="4">
    <source>
        <dbReference type="PROSITE" id="PS51196"/>
    </source>
</evidence>
<dbReference type="InterPro" id="IPR000185">
    <property type="entry name" value="SecA"/>
</dbReference>
<dbReference type="GO" id="GO:0005886">
    <property type="term" value="C:plasma membrane"/>
    <property type="evidence" value="ECO:0007669"/>
    <property type="project" value="TreeGrafter"/>
</dbReference>
<feature type="domain" description="SecA family profile" evidence="4">
    <location>
        <begin position="5"/>
        <end position="179"/>
    </location>
</feature>
<evidence type="ECO:0000256" key="2">
    <source>
        <dbReference type="ARBA" id="ARBA00023010"/>
    </source>
</evidence>
<keyword evidence="1" id="KW-0653">Protein transport</keyword>
<gene>
    <name evidence="5" type="ORF">LCGC14_1980110</name>
</gene>
<dbReference type="SMART" id="SM00957">
    <property type="entry name" value="SecA_DEAD"/>
    <property type="match status" value="1"/>
</dbReference>
<dbReference type="GO" id="GO:0006886">
    <property type="term" value="P:intracellular protein transport"/>
    <property type="evidence" value="ECO:0007669"/>
    <property type="project" value="InterPro"/>
</dbReference>
<keyword evidence="1" id="KW-0813">Transport</keyword>
<dbReference type="Pfam" id="PF07517">
    <property type="entry name" value="SecA_DEAD"/>
    <property type="match status" value="1"/>
</dbReference>
<accession>A0A0F9HMI3</accession>
<dbReference type="InterPro" id="IPR014001">
    <property type="entry name" value="Helicase_ATP-bd"/>
</dbReference>
<dbReference type="PROSITE" id="PS51196">
    <property type="entry name" value="SECA_MOTOR_DEAD"/>
    <property type="match status" value="1"/>
</dbReference>
<dbReference type="GO" id="GO:0043952">
    <property type="term" value="P:protein transport by the Sec complex"/>
    <property type="evidence" value="ECO:0007669"/>
    <property type="project" value="TreeGrafter"/>
</dbReference>
<dbReference type="CDD" id="cd17928">
    <property type="entry name" value="DEXDc_SecA"/>
    <property type="match status" value="1"/>
</dbReference>
<feature type="non-terminal residue" evidence="5">
    <location>
        <position position="179"/>
    </location>
</feature>
<evidence type="ECO:0000259" key="3">
    <source>
        <dbReference type="PROSITE" id="PS51192"/>
    </source>
</evidence>
<dbReference type="EMBL" id="LAZR01022140">
    <property type="protein sequence ID" value="KKL82905.1"/>
    <property type="molecule type" value="Genomic_DNA"/>
</dbReference>
<comment type="caution">
    <text evidence="5">The sequence shown here is derived from an EMBL/GenBank/DDBJ whole genome shotgun (WGS) entry which is preliminary data.</text>
</comment>
<dbReference type="SUPFAM" id="SSF52540">
    <property type="entry name" value="P-loop containing nucleoside triphosphate hydrolases"/>
    <property type="match status" value="1"/>
</dbReference>
<dbReference type="GO" id="GO:0017038">
    <property type="term" value="P:protein import"/>
    <property type="evidence" value="ECO:0007669"/>
    <property type="project" value="InterPro"/>
</dbReference>
<name>A0A0F9HMI3_9ZZZZ</name>
<dbReference type="PANTHER" id="PTHR30612">
    <property type="entry name" value="SECA INNER MEMBRANE COMPONENT OF SEC PROTEIN SECRETION SYSTEM"/>
    <property type="match status" value="1"/>
</dbReference>
<dbReference type="GO" id="GO:0005829">
    <property type="term" value="C:cytosol"/>
    <property type="evidence" value="ECO:0007669"/>
    <property type="project" value="TreeGrafter"/>
</dbReference>
<dbReference type="InterPro" id="IPR027417">
    <property type="entry name" value="P-loop_NTPase"/>
</dbReference>
<dbReference type="GO" id="GO:0005524">
    <property type="term" value="F:ATP binding"/>
    <property type="evidence" value="ECO:0007669"/>
    <property type="project" value="InterPro"/>
</dbReference>
<sequence length="179" mass="19434">MLGIGTIAKKVFGTPNDRKIKATRPLVAQINALEPEFEKLSDDEIKMRTAELGKRADAGESLDDLLPEAFANCREAARRTLGLRAFDTQLLGGIFLHQGNIAEQKTGEGKTLTATFAAYLNGLTHKGVHIVTVNEYLAQRDAEWMGKVFGALGLTTGVAYSGMPEDQKRAAYACDITYA</sequence>
<dbReference type="GO" id="GO:0006605">
    <property type="term" value="P:protein targeting"/>
    <property type="evidence" value="ECO:0007669"/>
    <property type="project" value="InterPro"/>
</dbReference>
<dbReference type="GO" id="GO:0031522">
    <property type="term" value="C:cell envelope Sec protein transport complex"/>
    <property type="evidence" value="ECO:0007669"/>
    <property type="project" value="TreeGrafter"/>
</dbReference>